<evidence type="ECO:0000313" key="15">
    <source>
        <dbReference type="Proteomes" id="UP000298327"/>
    </source>
</evidence>
<dbReference type="InterPro" id="IPR013886">
    <property type="entry name" value="PI31_Prot_C"/>
</dbReference>
<feature type="domain" description="PI31 proteasome regulator N-terminal" evidence="13">
    <location>
        <begin position="24"/>
        <end position="66"/>
    </location>
</feature>
<keyword evidence="7" id="KW-0256">Endoplasmic reticulum</keyword>
<dbReference type="GO" id="GO:0000502">
    <property type="term" value="C:proteasome complex"/>
    <property type="evidence" value="ECO:0007669"/>
    <property type="project" value="UniProtKB-KW"/>
</dbReference>
<evidence type="ECO:0000256" key="9">
    <source>
        <dbReference type="ARBA" id="ARBA00022990"/>
    </source>
</evidence>
<feature type="domain" description="PI31 proteasome regulator N-terminal" evidence="13">
    <location>
        <begin position="75"/>
        <end position="159"/>
    </location>
</feature>
<feature type="region of interest" description="Disordered" evidence="11">
    <location>
        <begin position="617"/>
        <end position="665"/>
    </location>
</feature>
<evidence type="ECO:0000256" key="3">
    <source>
        <dbReference type="ARBA" id="ARBA00006405"/>
    </source>
</evidence>
<evidence type="ECO:0000256" key="8">
    <source>
        <dbReference type="ARBA" id="ARBA00022942"/>
    </source>
</evidence>
<evidence type="ECO:0000256" key="1">
    <source>
        <dbReference type="ARBA" id="ARBA00004240"/>
    </source>
</evidence>
<dbReference type="InterPro" id="IPR045128">
    <property type="entry name" value="PI31-like"/>
</dbReference>
<dbReference type="GO" id="GO:0043161">
    <property type="term" value="P:proteasome-mediated ubiquitin-dependent protein catabolic process"/>
    <property type="evidence" value="ECO:0007669"/>
    <property type="project" value="InterPro"/>
</dbReference>
<reference evidence="14 15" key="1">
    <citation type="submission" date="2019-02" db="EMBL/GenBank/DDBJ databases">
        <title>Genome sequencing of the rare red list fungi Dentipellis fragilis.</title>
        <authorList>
            <person name="Buettner E."/>
            <person name="Kellner H."/>
        </authorList>
    </citation>
    <scope>NUCLEOTIDE SEQUENCE [LARGE SCALE GENOMIC DNA]</scope>
    <source>
        <strain evidence="14 15">DSM 105465</strain>
    </source>
</reference>
<keyword evidence="15" id="KW-1185">Reference proteome</keyword>
<evidence type="ECO:0000259" key="12">
    <source>
        <dbReference type="Pfam" id="PF08577"/>
    </source>
</evidence>
<keyword evidence="5" id="KW-0963">Cytoplasm</keyword>
<keyword evidence="4" id="KW-0488">Methylation</keyword>
<gene>
    <name evidence="14" type="ORF">EVG20_g276</name>
</gene>
<dbReference type="Pfam" id="PF08577">
    <property type="entry name" value="PI31_Prot_C"/>
    <property type="match status" value="1"/>
</dbReference>
<protein>
    <submittedName>
        <fullName evidence="14">Uncharacterized protein</fullName>
    </submittedName>
</protein>
<dbReference type="STRING" id="205917.A0A4Y9ZE56"/>
<name>A0A4Y9ZE56_9AGAM</name>
<dbReference type="InterPro" id="IPR021625">
    <property type="entry name" value="PI31_Prot_N"/>
</dbReference>
<evidence type="ECO:0000256" key="6">
    <source>
        <dbReference type="ARBA" id="ARBA00022553"/>
    </source>
</evidence>
<evidence type="ECO:0000313" key="14">
    <source>
        <dbReference type="EMBL" id="TFY72734.1"/>
    </source>
</evidence>
<evidence type="ECO:0000256" key="10">
    <source>
        <dbReference type="ARBA" id="ARBA00024805"/>
    </source>
</evidence>
<comment type="caution">
    <text evidence="14">The sequence shown here is derived from an EMBL/GenBank/DDBJ whole genome shotgun (WGS) entry which is preliminary data.</text>
</comment>
<evidence type="ECO:0000256" key="11">
    <source>
        <dbReference type="SAM" id="MobiDB-lite"/>
    </source>
</evidence>
<dbReference type="GO" id="GO:0005783">
    <property type="term" value="C:endoplasmic reticulum"/>
    <property type="evidence" value="ECO:0007669"/>
    <property type="project" value="UniProtKB-SubCell"/>
</dbReference>
<sequence length="685" mass="75371">MANDLLDPSALVSSIPALLPLSHKALNSTNDSIAALVHAALIALGFRLIAVDDEAPASSILNKCPTRVVELPCLEFVVKVAKLGSRTLINAIAVESDKAASLDISTNDFTSPSFFPYDANAEGAQPLVHAFISSNRIADFISQFKLQIIQKLIPGLHKEGYTEQVEVPVPTETQRPGPSNPPPARPYPISPPYAPEQPFRLPSHFPPRNPLEIGRSDLEPLGGFAPPPLFPGSSGGDGMIVGPDHPIFDRQGGTEGMPAHGPWGGNGFLPPMGAPPGARFDPVGPGLGPFPGRSGRGPRGGQPPPGNNMQDPDNDEFMPPGTVRLTLLCFFEWFTHVPTPARYVHVEMLLDPSGYVCAVPVCWRTQHIWSSGVAAQVAAAIRSERNNKSFYFTSILLELQHAVATHTTTHTSFSRTYYADGVVPPYARPHAAISPVRARKNAPIPGFRSPPKPKARPIEELTLRELRDRYDRNARILSQPAPSTSTYIPRIQAEQAKIEAQLVELEGIDAIQRSLKHTKIVGEEDMAVEVPPTPPLSQAIETKRNILSRFNNHDTHGPSKVAGFSFQEAVQIEQQAHALDMERKQRLNEKRQRMGIPMPGEVLSREERDARIWAFMTHKPTESDMEDDDEDDDDDPAGWFEDDQDDGRKGQDLVEPDEEELADIIRIDENRARYSTFYEPKDEGF</sequence>
<dbReference type="GO" id="GO:0004866">
    <property type="term" value="F:endopeptidase inhibitor activity"/>
    <property type="evidence" value="ECO:0007669"/>
    <property type="project" value="InterPro"/>
</dbReference>
<feature type="domain" description="PI31 proteasome regulator C-terminal" evidence="12">
    <location>
        <begin position="213"/>
        <end position="285"/>
    </location>
</feature>
<comment type="function">
    <text evidence="10">Plays an important role in control of proteasome function. Inhibits the hydrolysis of protein and peptide substrates by the 20S proteasome. Also inhibits the activation of the proteasome by the proteasome regulatory proteins PA700 and PA28.</text>
</comment>
<dbReference type="PANTHER" id="PTHR13266">
    <property type="entry name" value="PROTEASOME INHIBITOR"/>
    <property type="match status" value="1"/>
</dbReference>
<evidence type="ECO:0000259" key="13">
    <source>
        <dbReference type="Pfam" id="PF11566"/>
    </source>
</evidence>
<keyword evidence="9" id="KW-0007">Acetylation</keyword>
<accession>A0A4Y9ZE56</accession>
<feature type="compositionally biased region" description="Gly residues" evidence="11">
    <location>
        <begin position="285"/>
        <end position="300"/>
    </location>
</feature>
<dbReference type="OrthoDB" id="68090at2759"/>
<feature type="region of interest" description="Disordered" evidence="11">
    <location>
        <begin position="277"/>
        <end position="317"/>
    </location>
</feature>
<evidence type="ECO:0000256" key="2">
    <source>
        <dbReference type="ARBA" id="ARBA00004496"/>
    </source>
</evidence>
<dbReference type="Proteomes" id="UP000298327">
    <property type="component" value="Unassembled WGS sequence"/>
</dbReference>
<proteinExistence type="inferred from homology"/>
<keyword evidence="8" id="KW-0647">Proteasome</keyword>
<dbReference type="AlphaFoldDB" id="A0A4Y9ZE56"/>
<dbReference type="GO" id="GO:0070628">
    <property type="term" value="F:proteasome binding"/>
    <property type="evidence" value="ECO:0007669"/>
    <property type="project" value="InterPro"/>
</dbReference>
<comment type="subcellular location">
    <subcellularLocation>
        <location evidence="2">Cytoplasm</location>
    </subcellularLocation>
    <subcellularLocation>
        <location evidence="1">Endoplasmic reticulum</location>
    </subcellularLocation>
</comment>
<evidence type="ECO:0000256" key="7">
    <source>
        <dbReference type="ARBA" id="ARBA00022824"/>
    </source>
</evidence>
<dbReference type="EMBL" id="SEOQ01000006">
    <property type="protein sequence ID" value="TFY72734.1"/>
    <property type="molecule type" value="Genomic_DNA"/>
</dbReference>
<organism evidence="14 15">
    <name type="scientific">Dentipellis fragilis</name>
    <dbReference type="NCBI Taxonomy" id="205917"/>
    <lineage>
        <taxon>Eukaryota</taxon>
        <taxon>Fungi</taxon>
        <taxon>Dikarya</taxon>
        <taxon>Basidiomycota</taxon>
        <taxon>Agaricomycotina</taxon>
        <taxon>Agaricomycetes</taxon>
        <taxon>Russulales</taxon>
        <taxon>Hericiaceae</taxon>
        <taxon>Dentipellis</taxon>
    </lineage>
</organism>
<dbReference type="Pfam" id="PF11566">
    <property type="entry name" value="PI31_Prot_N"/>
    <property type="match status" value="2"/>
</dbReference>
<keyword evidence="6" id="KW-0597">Phosphoprotein</keyword>
<feature type="compositionally biased region" description="Acidic residues" evidence="11">
    <location>
        <begin position="623"/>
        <end position="645"/>
    </location>
</feature>
<dbReference type="Gene3D" id="3.40.1000.30">
    <property type="match status" value="1"/>
</dbReference>
<comment type="similarity">
    <text evidence="3">Belongs to the proteasome inhibitor PI31 family.</text>
</comment>
<feature type="region of interest" description="Disordered" evidence="11">
    <location>
        <begin position="169"/>
        <end position="237"/>
    </location>
</feature>
<evidence type="ECO:0000256" key="5">
    <source>
        <dbReference type="ARBA" id="ARBA00022490"/>
    </source>
</evidence>
<feature type="compositionally biased region" description="Pro residues" evidence="11">
    <location>
        <begin position="178"/>
        <end position="195"/>
    </location>
</feature>
<dbReference type="PANTHER" id="PTHR13266:SF1">
    <property type="entry name" value="PROTEASOME INHIBITOR PI31 SUBUNIT"/>
    <property type="match status" value="1"/>
</dbReference>
<evidence type="ECO:0000256" key="4">
    <source>
        <dbReference type="ARBA" id="ARBA00022481"/>
    </source>
</evidence>